<organism evidence="2 3">
    <name type="scientific">Calidifontibacter indicus</name>
    <dbReference type="NCBI Taxonomy" id="419650"/>
    <lineage>
        <taxon>Bacteria</taxon>
        <taxon>Bacillati</taxon>
        <taxon>Actinomycetota</taxon>
        <taxon>Actinomycetes</taxon>
        <taxon>Micrococcales</taxon>
        <taxon>Dermacoccaceae</taxon>
        <taxon>Calidifontibacter</taxon>
    </lineage>
</organism>
<dbReference type="PANTHER" id="PTHR46211">
    <property type="entry name" value="GLYCEROPHOSPHORYL DIESTER PHOSPHODIESTERASE"/>
    <property type="match status" value="1"/>
</dbReference>
<accession>A0A3D9UJE5</accession>
<sequence>MTKPLVIAHRGSSEQHPEHTLRAYEQAVTDGADGVECDVRLSADGHLVCVHDRTLDRTSTGKGVVSQLSLEQLRAFDWGSWKGQEHTAEVLTLRALIESLAAAPRKVQLVVETKHPARQSAEIERSLARLLAEYDLLDPATAPLHVRLMSFSSLAVGRFAKLMPQLERVQLIEGVQLPRFRNSLATGVKIAGPGIAILRRDRDFVARHHAHGNQVHVWTVDSPEDIALCLELGVDAIISNRPAAVRKAVDEAAGDA</sequence>
<dbReference type="SUPFAM" id="SSF51695">
    <property type="entry name" value="PLC-like phosphodiesterases"/>
    <property type="match status" value="1"/>
</dbReference>
<keyword evidence="3" id="KW-1185">Reference proteome</keyword>
<dbReference type="Pfam" id="PF03009">
    <property type="entry name" value="GDPD"/>
    <property type="match status" value="1"/>
</dbReference>
<dbReference type="PANTHER" id="PTHR46211:SF13">
    <property type="entry name" value="GLYCEROPHOSPHODIESTER PHOSPHODIESTERASE 1-RELATED"/>
    <property type="match status" value="1"/>
</dbReference>
<reference evidence="2 3" key="1">
    <citation type="submission" date="2018-08" db="EMBL/GenBank/DDBJ databases">
        <title>Sequencing the genomes of 1000 actinobacteria strains.</title>
        <authorList>
            <person name="Klenk H.-P."/>
        </authorList>
    </citation>
    <scope>NUCLEOTIDE SEQUENCE [LARGE SCALE GENOMIC DNA]</scope>
    <source>
        <strain evidence="2 3">DSM 22967</strain>
    </source>
</reference>
<evidence type="ECO:0000259" key="1">
    <source>
        <dbReference type="PROSITE" id="PS51704"/>
    </source>
</evidence>
<dbReference type="Gene3D" id="3.20.20.190">
    <property type="entry name" value="Phosphatidylinositol (PI) phosphodiesterase"/>
    <property type="match status" value="1"/>
</dbReference>
<dbReference type="GO" id="GO:0006629">
    <property type="term" value="P:lipid metabolic process"/>
    <property type="evidence" value="ECO:0007669"/>
    <property type="project" value="InterPro"/>
</dbReference>
<proteinExistence type="predicted"/>
<dbReference type="InterPro" id="IPR030395">
    <property type="entry name" value="GP_PDE_dom"/>
</dbReference>
<evidence type="ECO:0000313" key="2">
    <source>
        <dbReference type="EMBL" id="REF29426.1"/>
    </source>
</evidence>
<dbReference type="PROSITE" id="PS51704">
    <property type="entry name" value="GP_PDE"/>
    <property type="match status" value="1"/>
</dbReference>
<evidence type="ECO:0000313" key="3">
    <source>
        <dbReference type="Proteomes" id="UP000256253"/>
    </source>
</evidence>
<dbReference type="InterPro" id="IPR017946">
    <property type="entry name" value="PLC-like_Pdiesterase_TIM-brl"/>
</dbReference>
<dbReference type="RefSeq" id="WP_211308342.1">
    <property type="nucleotide sequence ID" value="NZ_QTUA01000001.1"/>
</dbReference>
<protein>
    <submittedName>
        <fullName evidence="2">Glycerophosphoryl diester phosphodiesterase</fullName>
    </submittedName>
</protein>
<name>A0A3D9UJE5_9MICO</name>
<comment type="caution">
    <text evidence="2">The sequence shown here is derived from an EMBL/GenBank/DDBJ whole genome shotgun (WGS) entry which is preliminary data.</text>
</comment>
<dbReference type="Proteomes" id="UP000256253">
    <property type="component" value="Unassembled WGS sequence"/>
</dbReference>
<dbReference type="GO" id="GO:0008081">
    <property type="term" value="F:phosphoric diester hydrolase activity"/>
    <property type="evidence" value="ECO:0007669"/>
    <property type="project" value="InterPro"/>
</dbReference>
<dbReference type="AlphaFoldDB" id="A0A3D9UJE5"/>
<gene>
    <name evidence="2" type="ORF">DFJ65_0372</name>
</gene>
<dbReference type="EMBL" id="QTUA01000001">
    <property type="protein sequence ID" value="REF29426.1"/>
    <property type="molecule type" value="Genomic_DNA"/>
</dbReference>
<feature type="domain" description="GP-PDE" evidence="1">
    <location>
        <begin position="4"/>
        <end position="249"/>
    </location>
</feature>